<feature type="region of interest" description="Disordered" evidence="1">
    <location>
        <begin position="42"/>
        <end position="103"/>
    </location>
</feature>
<feature type="compositionally biased region" description="Acidic residues" evidence="1">
    <location>
        <begin position="44"/>
        <end position="53"/>
    </location>
</feature>
<keyword evidence="3" id="KW-1185">Reference proteome</keyword>
<gene>
    <name evidence="2" type="ORF">R1sor_024783</name>
</gene>
<evidence type="ECO:0000313" key="2">
    <source>
        <dbReference type="EMBL" id="KAL3681827.1"/>
    </source>
</evidence>
<evidence type="ECO:0000313" key="3">
    <source>
        <dbReference type="Proteomes" id="UP001633002"/>
    </source>
</evidence>
<dbReference type="AlphaFoldDB" id="A0ABD3GRF9"/>
<sequence length="103" mass="11494">MTTVHIATQPEVTSSQGTLDLNAMSATDLPTQDQICTQPLSANEAEESNEEMEFSTAQKRGTYGNEERENRARIRVSKGRTNSIRSQKPSKEDTGCMREKKQT</sequence>
<proteinExistence type="predicted"/>
<name>A0ABD3GRF9_9MARC</name>
<reference evidence="2 3" key="1">
    <citation type="submission" date="2024-09" db="EMBL/GenBank/DDBJ databases">
        <title>Chromosome-scale assembly of Riccia sorocarpa.</title>
        <authorList>
            <person name="Paukszto L."/>
        </authorList>
    </citation>
    <scope>NUCLEOTIDE SEQUENCE [LARGE SCALE GENOMIC DNA]</scope>
    <source>
        <strain evidence="2">LP-2024</strain>
        <tissue evidence="2">Aerial parts of the thallus</tissue>
    </source>
</reference>
<protein>
    <submittedName>
        <fullName evidence="2">Uncharacterized protein</fullName>
    </submittedName>
</protein>
<comment type="caution">
    <text evidence="2">The sequence shown here is derived from an EMBL/GenBank/DDBJ whole genome shotgun (WGS) entry which is preliminary data.</text>
</comment>
<dbReference type="Proteomes" id="UP001633002">
    <property type="component" value="Unassembled WGS sequence"/>
</dbReference>
<accession>A0ABD3GRF9</accession>
<feature type="compositionally biased region" description="Basic and acidic residues" evidence="1">
    <location>
        <begin position="89"/>
        <end position="103"/>
    </location>
</feature>
<dbReference type="EMBL" id="JBJQOH010000007">
    <property type="protein sequence ID" value="KAL3681827.1"/>
    <property type="molecule type" value="Genomic_DNA"/>
</dbReference>
<evidence type="ECO:0000256" key="1">
    <source>
        <dbReference type="SAM" id="MobiDB-lite"/>
    </source>
</evidence>
<organism evidence="2 3">
    <name type="scientific">Riccia sorocarpa</name>
    <dbReference type="NCBI Taxonomy" id="122646"/>
    <lineage>
        <taxon>Eukaryota</taxon>
        <taxon>Viridiplantae</taxon>
        <taxon>Streptophyta</taxon>
        <taxon>Embryophyta</taxon>
        <taxon>Marchantiophyta</taxon>
        <taxon>Marchantiopsida</taxon>
        <taxon>Marchantiidae</taxon>
        <taxon>Marchantiales</taxon>
        <taxon>Ricciaceae</taxon>
        <taxon>Riccia</taxon>
    </lineage>
</organism>